<name>A0A7C5HDM7_9CHLB</name>
<comment type="caution">
    <text evidence="2">The sequence shown here is derived from an EMBL/GenBank/DDBJ whole genome shotgun (WGS) entry which is preliminary data.</text>
</comment>
<organism evidence="2">
    <name type="scientific">Chlorobaculum parvum</name>
    <dbReference type="NCBI Taxonomy" id="274539"/>
    <lineage>
        <taxon>Bacteria</taxon>
        <taxon>Pseudomonadati</taxon>
        <taxon>Chlorobiota</taxon>
        <taxon>Chlorobiia</taxon>
        <taxon>Chlorobiales</taxon>
        <taxon>Chlorobiaceae</taxon>
        <taxon>Chlorobaculum</taxon>
    </lineage>
</organism>
<dbReference type="EMBL" id="DRSQ01000250">
    <property type="protein sequence ID" value="HHE33259.1"/>
    <property type="molecule type" value="Genomic_DNA"/>
</dbReference>
<feature type="domain" description="DUF4145" evidence="1">
    <location>
        <begin position="25"/>
        <end position="104"/>
    </location>
</feature>
<protein>
    <submittedName>
        <fullName evidence="2">DUF4145 domain-containing protein</fullName>
    </submittedName>
</protein>
<accession>A0A7C5HDM7</accession>
<gene>
    <name evidence="2" type="ORF">ENL07_11775</name>
</gene>
<proteinExistence type="predicted"/>
<dbReference type="InterPro" id="IPR025285">
    <property type="entry name" value="DUF4145"/>
</dbReference>
<dbReference type="Pfam" id="PF13643">
    <property type="entry name" value="DUF4145"/>
    <property type="match status" value="1"/>
</dbReference>
<evidence type="ECO:0000259" key="1">
    <source>
        <dbReference type="Pfam" id="PF13643"/>
    </source>
</evidence>
<dbReference type="Proteomes" id="UP000886058">
    <property type="component" value="Unassembled WGS sequence"/>
</dbReference>
<evidence type="ECO:0000313" key="2">
    <source>
        <dbReference type="EMBL" id="HHE33259.1"/>
    </source>
</evidence>
<sequence>MVIPSGATAPLPHPDMPEVVLADYQEARDVANSSPRTAAAVLRLAVQKLCVELGESGKNINDDIKSLVKKGLSVEIQQALDIIRVVGNNAVHPGELQPDDVADAAFSLFELTTQIVEERVAKPKKLKALFDRLSQGARDAISKRDVVGWNKALTSQEACR</sequence>
<dbReference type="AlphaFoldDB" id="A0A7C5HDM7"/>
<reference evidence="2" key="1">
    <citation type="journal article" date="2020" name="mSystems">
        <title>Genome- and Community-Level Interaction Insights into Carbon Utilization and Element Cycling Functions of Hydrothermarchaeota in Hydrothermal Sediment.</title>
        <authorList>
            <person name="Zhou Z."/>
            <person name="Liu Y."/>
            <person name="Xu W."/>
            <person name="Pan J."/>
            <person name="Luo Z.H."/>
            <person name="Li M."/>
        </authorList>
    </citation>
    <scope>NUCLEOTIDE SEQUENCE [LARGE SCALE GENOMIC DNA]</scope>
    <source>
        <strain evidence="2">HyVt-633</strain>
    </source>
</reference>